<name>A0ABT5AXQ4_9CYAN</name>
<dbReference type="Proteomes" id="UP001212499">
    <property type="component" value="Unassembled WGS sequence"/>
</dbReference>
<dbReference type="GO" id="GO:0016757">
    <property type="term" value="F:glycosyltransferase activity"/>
    <property type="evidence" value="ECO:0007669"/>
    <property type="project" value="UniProtKB-KW"/>
</dbReference>
<organism evidence="3 4">
    <name type="scientific">Anabaenopsis arnoldii</name>
    <dbReference type="NCBI Taxonomy" id="2152938"/>
    <lineage>
        <taxon>Bacteria</taxon>
        <taxon>Bacillati</taxon>
        <taxon>Cyanobacteriota</taxon>
        <taxon>Cyanophyceae</taxon>
        <taxon>Nostocales</taxon>
        <taxon>Nodulariaceae</taxon>
        <taxon>Anabaenopsis</taxon>
    </lineage>
</organism>
<reference evidence="3 4" key="1">
    <citation type="submission" date="2023-01" db="EMBL/GenBank/DDBJ databases">
        <title>Genomes from the Australian National Cyanobacteria Reference Collection.</title>
        <authorList>
            <person name="Willis A."/>
            <person name="Lee E.M.F."/>
        </authorList>
    </citation>
    <scope>NUCLEOTIDE SEQUENCE [LARGE SCALE GENOMIC DNA]</scope>
    <source>
        <strain evidence="3 4">CS-1033</strain>
    </source>
</reference>
<feature type="domain" description="Glycosyl transferase family 1" evidence="1">
    <location>
        <begin position="199"/>
        <end position="366"/>
    </location>
</feature>
<dbReference type="Gene3D" id="3.40.50.2000">
    <property type="entry name" value="Glycogen Phosphorylase B"/>
    <property type="match status" value="2"/>
</dbReference>
<feature type="domain" description="Glycosyltransferase subfamily 4-like N-terminal" evidence="2">
    <location>
        <begin position="28"/>
        <end position="190"/>
    </location>
</feature>
<dbReference type="InterPro" id="IPR001296">
    <property type="entry name" value="Glyco_trans_1"/>
</dbReference>
<dbReference type="Pfam" id="PF13439">
    <property type="entry name" value="Glyco_transf_4"/>
    <property type="match status" value="1"/>
</dbReference>
<dbReference type="Pfam" id="PF00534">
    <property type="entry name" value="Glycos_transf_1"/>
    <property type="match status" value="1"/>
</dbReference>
<protein>
    <submittedName>
        <fullName evidence="3">Glycosyltransferase</fullName>
        <ecNumber evidence="3">2.4.-.-</ecNumber>
    </submittedName>
</protein>
<dbReference type="InterPro" id="IPR028098">
    <property type="entry name" value="Glyco_trans_4-like_N"/>
</dbReference>
<keyword evidence="3" id="KW-0808">Transferase</keyword>
<dbReference type="PANTHER" id="PTHR12526:SF630">
    <property type="entry name" value="GLYCOSYLTRANSFERASE"/>
    <property type="match status" value="1"/>
</dbReference>
<evidence type="ECO:0000313" key="3">
    <source>
        <dbReference type="EMBL" id="MDB9541462.1"/>
    </source>
</evidence>
<accession>A0ABT5AXQ4</accession>
<dbReference type="PANTHER" id="PTHR12526">
    <property type="entry name" value="GLYCOSYLTRANSFERASE"/>
    <property type="match status" value="1"/>
</dbReference>
<keyword evidence="3" id="KW-0328">Glycosyltransferase</keyword>
<proteinExistence type="predicted"/>
<sequence>MANRLDIPLLNRTHVIKLTLIITGLNTGGAEMMLLKLLERLSPEFTPQVISLTDIGAIGKRIQALGIPVTALGMSRTIPNPLALLKLVKLLKHSQPDIVHTWMYHADLLGGLAAPMAGVSKVIWNIRHSDLSKEKNKATTRLVAGLCARLSPIIPHRIQCCSAIAKDIHTSLGYAPDKFIVTPNGFDLERFQPNPNLRESVRQELGIAADTPLVGVIARFDPQKNHTGFFAAAGYLHQKRPDAHFLLAGSGIDTDNSVLMQAIDKAQVSHVTHLLGLRQDIPRLMASLDVLVSPSSYGEGFPNVLGEAMGCGVPCVVTDVGDSGYIVGETGKVVDPNDMISLAEALDSLLSLPSSQRLTLGEHARHRIQENFEINHVVRLYESLYQELYTLKLKVSK</sequence>
<evidence type="ECO:0000313" key="4">
    <source>
        <dbReference type="Proteomes" id="UP001212499"/>
    </source>
</evidence>
<gene>
    <name evidence="3" type="ORF">PN457_17665</name>
</gene>
<evidence type="ECO:0000259" key="1">
    <source>
        <dbReference type="Pfam" id="PF00534"/>
    </source>
</evidence>
<dbReference type="RefSeq" id="WP_271734919.1">
    <property type="nucleotide sequence ID" value="NZ_JANQDP010000005.1"/>
</dbReference>
<dbReference type="EC" id="2.4.-.-" evidence="3"/>
<dbReference type="CDD" id="cd03807">
    <property type="entry name" value="GT4_WbnK-like"/>
    <property type="match status" value="1"/>
</dbReference>
<dbReference type="EMBL" id="JAQMUH010000194">
    <property type="protein sequence ID" value="MDB9541462.1"/>
    <property type="molecule type" value="Genomic_DNA"/>
</dbReference>
<keyword evidence="4" id="KW-1185">Reference proteome</keyword>
<evidence type="ECO:0000259" key="2">
    <source>
        <dbReference type="Pfam" id="PF13439"/>
    </source>
</evidence>
<comment type="caution">
    <text evidence="3">The sequence shown here is derived from an EMBL/GenBank/DDBJ whole genome shotgun (WGS) entry which is preliminary data.</text>
</comment>
<dbReference type="SUPFAM" id="SSF53756">
    <property type="entry name" value="UDP-Glycosyltransferase/glycogen phosphorylase"/>
    <property type="match status" value="1"/>
</dbReference>